<name>A0A392P2N7_9FABA</name>
<reference evidence="1 2" key="1">
    <citation type="journal article" date="2018" name="Front. Plant Sci.">
        <title>Red Clover (Trifolium pratense) and Zigzag Clover (T. medium) - A Picture of Genomic Similarities and Differences.</title>
        <authorList>
            <person name="Dluhosova J."/>
            <person name="Istvanek J."/>
            <person name="Nedelnik J."/>
            <person name="Repkova J."/>
        </authorList>
    </citation>
    <scope>NUCLEOTIDE SEQUENCE [LARGE SCALE GENOMIC DNA]</scope>
    <source>
        <strain evidence="2">cv. 10/8</strain>
        <tissue evidence="1">Leaf</tissue>
    </source>
</reference>
<dbReference type="AlphaFoldDB" id="A0A392P2N7"/>
<accession>A0A392P2N7</accession>
<dbReference type="EMBL" id="LXQA010059356">
    <property type="protein sequence ID" value="MCI05669.1"/>
    <property type="molecule type" value="Genomic_DNA"/>
</dbReference>
<dbReference type="Proteomes" id="UP000265520">
    <property type="component" value="Unassembled WGS sequence"/>
</dbReference>
<evidence type="ECO:0000313" key="2">
    <source>
        <dbReference type="Proteomes" id="UP000265520"/>
    </source>
</evidence>
<comment type="caution">
    <text evidence="1">The sequence shown here is derived from an EMBL/GenBank/DDBJ whole genome shotgun (WGS) entry which is preliminary data.</text>
</comment>
<sequence length="51" mass="5592">SQTIWISDGCHSVHMLTTTDMENGLNEADGNDGDEKLMHFPGLQISVYIIG</sequence>
<organism evidence="1 2">
    <name type="scientific">Trifolium medium</name>
    <dbReference type="NCBI Taxonomy" id="97028"/>
    <lineage>
        <taxon>Eukaryota</taxon>
        <taxon>Viridiplantae</taxon>
        <taxon>Streptophyta</taxon>
        <taxon>Embryophyta</taxon>
        <taxon>Tracheophyta</taxon>
        <taxon>Spermatophyta</taxon>
        <taxon>Magnoliopsida</taxon>
        <taxon>eudicotyledons</taxon>
        <taxon>Gunneridae</taxon>
        <taxon>Pentapetalae</taxon>
        <taxon>rosids</taxon>
        <taxon>fabids</taxon>
        <taxon>Fabales</taxon>
        <taxon>Fabaceae</taxon>
        <taxon>Papilionoideae</taxon>
        <taxon>50 kb inversion clade</taxon>
        <taxon>NPAAA clade</taxon>
        <taxon>Hologalegina</taxon>
        <taxon>IRL clade</taxon>
        <taxon>Trifolieae</taxon>
        <taxon>Trifolium</taxon>
    </lineage>
</organism>
<feature type="non-terminal residue" evidence="1">
    <location>
        <position position="1"/>
    </location>
</feature>
<protein>
    <submittedName>
        <fullName evidence="1">Uncharacterized protein</fullName>
    </submittedName>
</protein>
<proteinExistence type="predicted"/>
<keyword evidence="2" id="KW-1185">Reference proteome</keyword>
<evidence type="ECO:0000313" key="1">
    <source>
        <dbReference type="EMBL" id="MCI05669.1"/>
    </source>
</evidence>